<feature type="region of interest" description="Disordered" evidence="1">
    <location>
        <begin position="147"/>
        <end position="166"/>
    </location>
</feature>
<sequence length="166" mass="18658">MLQRAVSVLCTIVVLLVIFQEVSCHGWGRQHRRHGHHHHHHRHGPPHHHPLFLNVAIYEPKGLILSTPRLNNTAQYFGFDIYINNPNGGTPDVSHNTSEVTYGKFMVSDTEVIISPGDVLNITSYMGFSNGGVLNSTTTFTVLRSQPPEHHGQLRDQSRHVNQPPT</sequence>
<name>A0A182MHX6_9DIPT</name>
<organism evidence="4 5">
    <name type="scientific">Anopheles culicifacies</name>
    <dbReference type="NCBI Taxonomy" id="139723"/>
    <lineage>
        <taxon>Eukaryota</taxon>
        <taxon>Metazoa</taxon>
        <taxon>Ecdysozoa</taxon>
        <taxon>Arthropoda</taxon>
        <taxon>Hexapoda</taxon>
        <taxon>Insecta</taxon>
        <taxon>Pterygota</taxon>
        <taxon>Neoptera</taxon>
        <taxon>Endopterygota</taxon>
        <taxon>Diptera</taxon>
        <taxon>Nematocera</taxon>
        <taxon>Culicoidea</taxon>
        <taxon>Culicidae</taxon>
        <taxon>Anophelinae</taxon>
        <taxon>Anopheles</taxon>
        <taxon>culicifacies species complex</taxon>
    </lineage>
</organism>
<dbReference type="PROSITE" id="PS51969">
    <property type="entry name" value="CBM39"/>
    <property type="match status" value="1"/>
</dbReference>
<evidence type="ECO:0000313" key="4">
    <source>
        <dbReference type="EnsemblMetazoa" id="ACUA018698-PA"/>
    </source>
</evidence>
<dbReference type="EMBL" id="AXCM01002167">
    <property type="status" value="NOT_ANNOTATED_CDS"/>
    <property type="molecule type" value="Genomic_DNA"/>
</dbReference>
<feature type="chain" id="PRO_5008128435" description="CBM39 domain-containing protein" evidence="2">
    <location>
        <begin position="25"/>
        <end position="166"/>
    </location>
</feature>
<dbReference type="Pfam" id="PF15886">
    <property type="entry name" value="CBM39"/>
    <property type="match status" value="1"/>
</dbReference>
<evidence type="ECO:0000313" key="5">
    <source>
        <dbReference type="Proteomes" id="UP000075883"/>
    </source>
</evidence>
<dbReference type="VEuPathDB" id="VectorBase:ACUA018698"/>
<dbReference type="STRING" id="139723.A0A182MHX6"/>
<evidence type="ECO:0000256" key="2">
    <source>
        <dbReference type="SAM" id="SignalP"/>
    </source>
</evidence>
<reference evidence="4" key="2">
    <citation type="submission" date="2020-05" db="UniProtKB">
        <authorList>
            <consortium name="EnsemblMetazoa"/>
        </authorList>
    </citation>
    <scope>IDENTIFICATION</scope>
    <source>
        <strain evidence="4">A-37</strain>
    </source>
</reference>
<feature type="signal peptide" evidence="2">
    <location>
        <begin position="1"/>
        <end position="24"/>
    </location>
</feature>
<keyword evidence="5" id="KW-1185">Reference proteome</keyword>
<reference evidence="5" key="1">
    <citation type="submission" date="2013-09" db="EMBL/GenBank/DDBJ databases">
        <title>The Genome Sequence of Anopheles culicifacies species A.</title>
        <authorList>
            <consortium name="The Broad Institute Genomics Platform"/>
            <person name="Neafsey D.E."/>
            <person name="Besansky N."/>
            <person name="Howell P."/>
            <person name="Walton C."/>
            <person name="Young S.K."/>
            <person name="Zeng Q."/>
            <person name="Gargeya S."/>
            <person name="Fitzgerald M."/>
            <person name="Haas B."/>
            <person name="Abouelleil A."/>
            <person name="Allen A.W."/>
            <person name="Alvarado L."/>
            <person name="Arachchi H.M."/>
            <person name="Berlin A.M."/>
            <person name="Chapman S.B."/>
            <person name="Gainer-Dewar J."/>
            <person name="Goldberg J."/>
            <person name="Griggs A."/>
            <person name="Gujja S."/>
            <person name="Hansen M."/>
            <person name="Howarth C."/>
            <person name="Imamovic A."/>
            <person name="Ireland A."/>
            <person name="Larimer J."/>
            <person name="McCowan C."/>
            <person name="Murphy C."/>
            <person name="Pearson M."/>
            <person name="Poon T.W."/>
            <person name="Priest M."/>
            <person name="Roberts A."/>
            <person name="Saif S."/>
            <person name="Shea T."/>
            <person name="Sisk P."/>
            <person name="Sykes S."/>
            <person name="Wortman J."/>
            <person name="Nusbaum C."/>
            <person name="Birren B."/>
        </authorList>
    </citation>
    <scope>NUCLEOTIDE SEQUENCE [LARGE SCALE GENOMIC DNA]</scope>
    <source>
        <strain evidence="5">A-37</strain>
    </source>
</reference>
<feature type="domain" description="CBM39" evidence="3">
    <location>
        <begin position="48"/>
        <end position="147"/>
    </location>
</feature>
<keyword evidence="2" id="KW-0732">Signal</keyword>
<dbReference type="EnsemblMetazoa" id="ACUA018698-RA">
    <property type="protein sequence ID" value="ACUA018698-PA"/>
    <property type="gene ID" value="ACUA018698"/>
</dbReference>
<dbReference type="Gene3D" id="2.60.40.2140">
    <property type="entry name" value="Beta-1,3-glucan-recognition protein, N-terminal domain"/>
    <property type="match status" value="1"/>
</dbReference>
<dbReference type="GO" id="GO:0030246">
    <property type="term" value="F:carbohydrate binding"/>
    <property type="evidence" value="ECO:0007669"/>
    <property type="project" value="InterPro"/>
</dbReference>
<protein>
    <recommendedName>
        <fullName evidence="3">CBM39 domain-containing protein</fullName>
    </recommendedName>
</protein>
<dbReference type="Proteomes" id="UP000075883">
    <property type="component" value="Unassembled WGS sequence"/>
</dbReference>
<evidence type="ECO:0000256" key="1">
    <source>
        <dbReference type="SAM" id="MobiDB-lite"/>
    </source>
</evidence>
<accession>A0A182MHX6</accession>
<dbReference type="AlphaFoldDB" id="A0A182MHX6"/>
<feature type="compositionally biased region" description="Basic and acidic residues" evidence="1">
    <location>
        <begin position="147"/>
        <end position="159"/>
    </location>
</feature>
<proteinExistence type="predicted"/>
<dbReference type="InterPro" id="IPR043030">
    <property type="entry name" value="BGBP_N_sf"/>
</dbReference>
<dbReference type="InterPro" id="IPR031756">
    <property type="entry name" value="BGBP_N"/>
</dbReference>
<evidence type="ECO:0000259" key="3">
    <source>
        <dbReference type="PROSITE" id="PS51969"/>
    </source>
</evidence>